<evidence type="ECO:0000313" key="8">
    <source>
        <dbReference type="Proteomes" id="UP000243217"/>
    </source>
</evidence>
<evidence type="ECO:0000259" key="6">
    <source>
        <dbReference type="Pfam" id="PF08123"/>
    </source>
</evidence>
<dbReference type="AlphaFoldDB" id="A0A1W0A3V2"/>
<evidence type="ECO:0000256" key="1">
    <source>
        <dbReference type="ARBA" id="ARBA00012190"/>
    </source>
</evidence>
<dbReference type="InterPro" id="IPR029063">
    <property type="entry name" value="SAM-dependent_MTases_sf"/>
</dbReference>
<dbReference type="GO" id="GO:0051726">
    <property type="term" value="P:regulation of cell cycle"/>
    <property type="evidence" value="ECO:0007669"/>
    <property type="project" value="InterPro"/>
</dbReference>
<dbReference type="STRING" id="74557.A0A1W0A3V2"/>
<sequence length="269" mass="30505">MTIVFLLEIARLLPPLERAALKDLIIRRDNRLFDIIQNKDRHDALLHLVALEVVSNAFHLWYGLYDQLKMSTDTARYLNDNGNYNDELENISGTTRFSTCRFGVELTSTSSLVYGEIDFFGFAKLMEHVNPQTNQVFYDLGHGTGRAVIAAALLYPPLDCRGIEIVENLFFASENARKASNLSNVSFVLGDILSSTSWWVDGDIVFVNCTCFTNELFSRVQAKALLMKRGSMFISLTKKLHCDSFQEIAQIPMKTSWGEEIAFILQKLL</sequence>
<keyword evidence="8" id="KW-1185">Reference proteome</keyword>
<feature type="domain" description="DOT1" evidence="6">
    <location>
        <begin position="108"/>
        <end position="241"/>
    </location>
</feature>
<dbReference type="Proteomes" id="UP000243217">
    <property type="component" value="Unassembled WGS sequence"/>
</dbReference>
<dbReference type="GO" id="GO:0140956">
    <property type="term" value="F:histone H3K79 trimethyltransferase activity"/>
    <property type="evidence" value="ECO:0007669"/>
    <property type="project" value="UniProtKB-EC"/>
</dbReference>
<keyword evidence="3" id="KW-0156">Chromatin regulator</keyword>
<dbReference type="Gene3D" id="3.40.50.150">
    <property type="entry name" value="Vaccinia Virus protein VP39"/>
    <property type="match status" value="1"/>
</dbReference>
<evidence type="ECO:0000256" key="5">
    <source>
        <dbReference type="ARBA" id="ARBA00047770"/>
    </source>
</evidence>
<dbReference type="EC" id="2.1.1.360" evidence="1"/>
<proteinExistence type="predicted"/>
<dbReference type="InterPro" id="IPR030445">
    <property type="entry name" value="H3-K79_meTrfase"/>
</dbReference>
<protein>
    <recommendedName>
        <fullName evidence="2">Histone-lysine N-methyltransferase, H3 lysine-79 specific</fullName>
        <ecNumber evidence="1">2.1.1.360</ecNumber>
    </recommendedName>
    <alternativeName>
        <fullName evidence="4">Histone H3-K79 methyltransferase</fullName>
    </alternativeName>
</protein>
<dbReference type="InterPro" id="IPR025789">
    <property type="entry name" value="DOT1_dom"/>
</dbReference>
<dbReference type="OrthoDB" id="443402at2759"/>
<name>A0A1W0A3V2_9STRA</name>
<evidence type="ECO:0000256" key="2">
    <source>
        <dbReference type="ARBA" id="ARBA00020987"/>
    </source>
</evidence>
<evidence type="ECO:0000313" key="7">
    <source>
        <dbReference type="EMBL" id="OQS04963.1"/>
    </source>
</evidence>
<comment type="caution">
    <text evidence="7">The sequence shown here is derived from an EMBL/GenBank/DDBJ whole genome shotgun (WGS) entry which is preliminary data.</text>
</comment>
<reference evidence="7 8" key="1">
    <citation type="journal article" date="2014" name="Genome Biol. Evol.">
        <title>The secreted proteins of Achlya hypogyna and Thraustotheca clavata identify the ancestral oomycete secretome and reveal gene acquisitions by horizontal gene transfer.</title>
        <authorList>
            <person name="Misner I."/>
            <person name="Blouin N."/>
            <person name="Leonard G."/>
            <person name="Richards T.A."/>
            <person name="Lane C.E."/>
        </authorList>
    </citation>
    <scope>NUCLEOTIDE SEQUENCE [LARGE SCALE GENOMIC DNA]</scope>
    <source>
        <strain evidence="7 8">ATCC 34112</strain>
    </source>
</reference>
<comment type="catalytic activity">
    <reaction evidence="5">
        <text>L-lysyl(79)-[histone H3] + 3 S-adenosyl-L-methionine = N(6),N(6),N(6)-trimethyl-L-lysyl(79)-[histone H3] + 3 S-adenosyl-L-homocysteine + 3 H(+)</text>
        <dbReference type="Rhea" id="RHEA:60328"/>
        <dbReference type="Rhea" id="RHEA-COMP:15549"/>
        <dbReference type="Rhea" id="RHEA-COMP:15552"/>
        <dbReference type="ChEBI" id="CHEBI:15378"/>
        <dbReference type="ChEBI" id="CHEBI:29969"/>
        <dbReference type="ChEBI" id="CHEBI:57856"/>
        <dbReference type="ChEBI" id="CHEBI:59789"/>
        <dbReference type="ChEBI" id="CHEBI:61961"/>
        <dbReference type="EC" id="2.1.1.360"/>
    </reaction>
</comment>
<evidence type="ECO:0000256" key="4">
    <source>
        <dbReference type="ARBA" id="ARBA00029821"/>
    </source>
</evidence>
<dbReference type="EMBL" id="JNBS01000523">
    <property type="protein sequence ID" value="OQS04963.1"/>
    <property type="molecule type" value="Genomic_DNA"/>
</dbReference>
<dbReference type="SUPFAM" id="SSF53335">
    <property type="entry name" value="S-adenosyl-L-methionine-dependent methyltransferases"/>
    <property type="match status" value="1"/>
</dbReference>
<dbReference type="PANTHER" id="PTHR21451">
    <property type="entry name" value="HISTONE H3 METHYLTRANSFERASE"/>
    <property type="match status" value="1"/>
</dbReference>
<dbReference type="PANTHER" id="PTHR21451:SF19">
    <property type="entry name" value="ACTIVATED IN BLOCKED UNFOLDED PROTEIN RESPONSE"/>
    <property type="match status" value="1"/>
</dbReference>
<evidence type="ECO:0000256" key="3">
    <source>
        <dbReference type="ARBA" id="ARBA00022853"/>
    </source>
</evidence>
<organism evidence="7 8">
    <name type="scientific">Thraustotheca clavata</name>
    <dbReference type="NCBI Taxonomy" id="74557"/>
    <lineage>
        <taxon>Eukaryota</taxon>
        <taxon>Sar</taxon>
        <taxon>Stramenopiles</taxon>
        <taxon>Oomycota</taxon>
        <taxon>Saprolegniomycetes</taxon>
        <taxon>Saprolegniales</taxon>
        <taxon>Achlyaceae</taxon>
        <taxon>Thraustotheca</taxon>
    </lineage>
</organism>
<accession>A0A1W0A3V2</accession>
<gene>
    <name evidence="7" type="ORF">THRCLA_02853</name>
</gene>
<dbReference type="Pfam" id="PF08123">
    <property type="entry name" value="DOT1"/>
    <property type="match status" value="1"/>
</dbReference>